<dbReference type="InterPro" id="IPR014710">
    <property type="entry name" value="RmlC-like_jellyroll"/>
</dbReference>
<evidence type="ECO:0000313" key="3">
    <source>
        <dbReference type="Proteomes" id="UP000019249"/>
    </source>
</evidence>
<dbReference type="InterPro" id="IPR018490">
    <property type="entry name" value="cNMP-bd_dom_sf"/>
</dbReference>
<protein>
    <recommendedName>
        <fullName evidence="4">Crp/Fnr family transcriptional regulator</fullName>
    </recommendedName>
</protein>
<comment type="caution">
    <text evidence="2">The sequence shown here is derived from an EMBL/GenBank/DDBJ whole genome shotgun (WGS) entry which is preliminary data.</text>
</comment>
<evidence type="ECO:0008006" key="4">
    <source>
        <dbReference type="Google" id="ProtNLM"/>
    </source>
</evidence>
<dbReference type="Gene3D" id="2.60.120.10">
    <property type="entry name" value="Jelly Rolls"/>
    <property type="match status" value="1"/>
</dbReference>
<dbReference type="Proteomes" id="UP000019249">
    <property type="component" value="Unassembled WGS sequence"/>
</dbReference>
<dbReference type="InterPro" id="IPR036390">
    <property type="entry name" value="WH_DNA-bd_sf"/>
</dbReference>
<name>A0ABN0RI49_9LIST</name>
<dbReference type="InterPro" id="IPR036388">
    <property type="entry name" value="WH-like_DNA-bd_sf"/>
</dbReference>
<keyword evidence="3" id="KW-1185">Reference proteome</keyword>
<reference evidence="2 3" key="1">
    <citation type="journal article" date="2014" name="Int. J. Syst. Evol. Microbiol.">
        <title>Listeria floridensis sp. nov., Listeria aquatica sp. nov., Listeria cornellensis sp. nov., Listeria riparia sp. nov. and Listeria grandensis sp. nov., from agricultural and natural environments.</title>
        <authorList>
            <person name="den Bakker H.C."/>
            <person name="Warchocki S."/>
            <person name="Wright E.M."/>
            <person name="Allred A.F."/>
            <person name="Ahlstrom C."/>
            <person name="Manuel C.S."/>
            <person name="Stasiewicz M.J."/>
            <person name="Burrell A."/>
            <person name="Roof S."/>
            <person name="Strawn L."/>
            <person name="Fortes E.D."/>
            <person name="Nightingale K.K."/>
            <person name="Kephart D."/>
            <person name="Wiedmann M."/>
        </authorList>
    </citation>
    <scope>NUCLEOTIDE SEQUENCE [LARGE SCALE GENOMIC DNA]</scope>
    <source>
        <strain evidence="2 3">FSL S10-1187</strain>
    </source>
</reference>
<evidence type="ECO:0000256" key="1">
    <source>
        <dbReference type="ARBA" id="ARBA00023159"/>
    </source>
</evidence>
<evidence type="ECO:0000313" key="2">
    <source>
        <dbReference type="EMBL" id="EUJ33647.1"/>
    </source>
</evidence>
<dbReference type="Gene3D" id="1.10.10.10">
    <property type="entry name" value="Winged helix-like DNA-binding domain superfamily/Winged helix DNA-binding domain"/>
    <property type="match status" value="1"/>
</dbReference>
<dbReference type="EMBL" id="AODF01000001">
    <property type="protein sequence ID" value="EUJ33647.1"/>
    <property type="molecule type" value="Genomic_DNA"/>
</dbReference>
<dbReference type="SUPFAM" id="SSF46785">
    <property type="entry name" value="Winged helix' DNA-binding domain"/>
    <property type="match status" value="1"/>
</dbReference>
<dbReference type="RefSeq" id="WP_051993336.1">
    <property type="nucleotide sequence ID" value="NZ_AODF01000001.1"/>
</dbReference>
<organism evidence="2 3">
    <name type="scientific">Listeria floridensis FSL S10-1187</name>
    <dbReference type="NCBI Taxonomy" id="1265817"/>
    <lineage>
        <taxon>Bacteria</taxon>
        <taxon>Bacillati</taxon>
        <taxon>Bacillota</taxon>
        <taxon>Bacilli</taxon>
        <taxon>Bacillales</taxon>
        <taxon>Listeriaceae</taxon>
        <taxon>Listeria</taxon>
    </lineage>
</organism>
<proteinExistence type="predicted"/>
<dbReference type="SUPFAM" id="SSF51206">
    <property type="entry name" value="cAMP-binding domain-like"/>
    <property type="match status" value="1"/>
</dbReference>
<gene>
    <name evidence="2" type="ORF">MFLO_00295</name>
</gene>
<accession>A0ABN0RI49</accession>
<sequence>MTQSQYKTTQSFMRDLLEYLKQNAVLSENHVRELHLKKKDLIITPASRKSDSVFIIKEGVAFFEVIQDHQARVVSFYSDWTLFHSKPIFADYKSFEINFPHQIRAATNMTIYQIDRDFLIDHLYSQPKFFHFLTEACLASVTISILMSSLSRLPPLENLSVNLEILALLIGKENDSTYTLPAAISQSVLASLCNCSQSAISAQINFLVEQDILASSSKPFIIKDIHRLQDYYDSNFDIGQFRTAN</sequence>
<keyword evidence="1" id="KW-0010">Activator</keyword>